<comment type="caution">
    <text evidence="2">The sequence shown here is derived from an EMBL/GenBank/DDBJ whole genome shotgun (WGS) entry which is preliminary data.</text>
</comment>
<reference evidence="2 3" key="1">
    <citation type="submission" date="2018-08" db="EMBL/GenBank/DDBJ databases">
        <title>The metabolism and importance of syntrophic acetate oxidation coupled to methane or sulfide production in haloalkaline environments.</title>
        <authorList>
            <person name="Timmers P.H.A."/>
            <person name="Vavourakis C.D."/>
            <person name="Sorokin D.Y."/>
            <person name="Sinninghe Damste J.S."/>
            <person name="Muyzer G."/>
            <person name="Stams A.J.M."/>
            <person name="Plugge C.M."/>
        </authorList>
    </citation>
    <scope>NUCLEOTIDE SEQUENCE [LARGE SCALE GENOMIC DNA]</scope>
    <source>
        <strain evidence="2">MSAO_Arc3</strain>
    </source>
</reference>
<dbReference type="EMBL" id="QZAB01000129">
    <property type="protein sequence ID" value="RQD90116.1"/>
    <property type="molecule type" value="Genomic_DNA"/>
</dbReference>
<feature type="transmembrane region" description="Helical" evidence="1">
    <location>
        <begin position="7"/>
        <end position="28"/>
    </location>
</feature>
<feature type="transmembrane region" description="Helical" evidence="1">
    <location>
        <begin position="141"/>
        <end position="166"/>
    </location>
</feature>
<keyword evidence="1" id="KW-1133">Transmembrane helix</keyword>
<evidence type="ECO:0000256" key="1">
    <source>
        <dbReference type="SAM" id="Phobius"/>
    </source>
</evidence>
<sequence length="174" mass="19670">MNPINEILFEWLINIPPWLSVIFLSTIPFGELRVSIPFGLTVYGMDPISVYFLAIIGNLIPVFILLPYLEPVSIYLRNRLRIFDLFFTLLFDRTRVKHTEKFERYGTLALILFVSVPLPVTGAWTACAAAFVFGIRPVHALTAITFGLLIGGLIVTILTLMSIDFFNFIAINTI</sequence>
<evidence type="ECO:0000313" key="2">
    <source>
        <dbReference type="EMBL" id="RQD90116.1"/>
    </source>
</evidence>
<dbReference type="Pfam" id="PF06695">
    <property type="entry name" value="Sm_multidrug_ex"/>
    <property type="match status" value="1"/>
</dbReference>
<accession>A0A3R7VYY8</accession>
<feature type="transmembrane region" description="Helical" evidence="1">
    <location>
        <begin position="48"/>
        <end position="69"/>
    </location>
</feature>
<keyword evidence="1" id="KW-0472">Membrane</keyword>
<evidence type="ECO:0000313" key="3">
    <source>
        <dbReference type="Proteomes" id="UP000284763"/>
    </source>
</evidence>
<dbReference type="PANTHER" id="PTHR36007:SF2">
    <property type="entry name" value="TRANSPORT PROTEIN-RELATED"/>
    <property type="match status" value="1"/>
</dbReference>
<feature type="transmembrane region" description="Helical" evidence="1">
    <location>
        <begin position="105"/>
        <end position="135"/>
    </location>
</feature>
<protein>
    <submittedName>
        <fullName evidence="2">Ligand-binding protein SH3</fullName>
    </submittedName>
</protein>
<dbReference type="PANTHER" id="PTHR36007">
    <property type="entry name" value="TRANSPORT PROTEIN-RELATED"/>
    <property type="match status" value="1"/>
</dbReference>
<dbReference type="Proteomes" id="UP000284763">
    <property type="component" value="Unassembled WGS sequence"/>
</dbReference>
<keyword evidence="1" id="KW-0812">Transmembrane</keyword>
<name>A0A3R7VYY8_9EURY</name>
<proteinExistence type="predicted"/>
<dbReference type="AlphaFoldDB" id="A0A3R7VYY8"/>
<gene>
    <name evidence="2" type="ORF">D5R95_01920</name>
</gene>
<dbReference type="InterPro" id="IPR009577">
    <property type="entry name" value="Sm_multidrug_ex"/>
</dbReference>
<organism evidence="2 3">
    <name type="scientific">Methanosalsum natronophilum</name>
    <dbReference type="NCBI Taxonomy" id="768733"/>
    <lineage>
        <taxon>Archaea</taxon>
        <taxon>Methanobacteriati</taxon>
        <taxon>Methanobacteriota</taxon>
        <taxon>Stenosarchaea group</taxon>
        <taxon>Methanomicrobia</taxon>
        <taxon>Methanosarcinales</taxon>
        <taxon>Methanosarcinaceae</taxon>
        <taxon>Methanosalsum</taxon>
    </lineage>
</organism>